<feature type="transmembrane region" description="Helical" evidence="1">
    <location>
        <begin position="12"/>
        <end position="41"/>
    </location>
</feature>
<evidence type="ECO:0000256" key="1">
    <source>
        <dbReference type="SAM" id="Phobius"/>
    </source>
</evidence>
<keyword evidence="1" id="KW-0812">Transmembrane</keyword>
<keyword evidence="1" id="KW-0472">Membrane</keyword>
<sequence>MRKEIEKLEEIDTLATLVTAVSMIVLIAHIILFGVASALGYAKEVEMFVFGGSISTVIIWFVVMGFASYKLAKIKKSLRG</sequence>
<evidence type="ECO:0000313" key="2">
    <source>
        <dbReference type="EMBL" id="HGW60465.1"/>
    </source>
</evidence>
<gene>
    <name evidence="2" type="ORF">ENV82_03435</name>
</gene>
<dbReference type="AlphaFoldDB" id="A0A7C4U2S1"/>
<dbReference type="EMBL" id="DTHV01000108">
    <property type="protein sequence ID" value="HGW60465.1"/>
    <property type="molecule type" value="Genomic_DNA"/>
</dbReference>
<name>A0A7C4U2S1_9BACT</name>
<comment type="caution">
    <text evidence="2">The sequence shown here is derived from an EMBL/GenBank/DDBJ whole genome shotgun (WGS) entry which is preliminary data.</text>
</comment>
<accession>A0A7C4U2S1</accession>
<feature type="transmembrane region" description="Helical" evidence="1">
    <location>
        <begin position="47"/>
        <end position="69"/>
    </location>
</feature>
<organism evidence="2">
    <name type="scientific">Caldisericum exile</name>
    <dbReference type="NCBI Taxonomy" id="693075"/>
    <lineage>
        <taxon>Bacteria</taxon>
        <taxon>Pseudomonadati</taxon>
        <taxon>Caldisericota/Cryosericota group</taxon>
        <taxon>Caldisericota</taxon>
        <taxon>Caldisericia</taxon>
        <taxon>Caldisericales</taxon>
        <taxon>Caldisericaceae</taxon>
        <taxon>Caldisericum</taxon>
    </lineage>
</organism>
<proteinExistence type="predicted"/>
<protein>
    <submittedName>
        <fullName evidence="2">Uncharacterized protein</fullName>
    </submittedName>
</protein>
<keyword evidence="1" id="KW-1133">Transmembrane helix</keyword>
<reference evidence="2" key="1">
    <citation type="journal article" date="2020" name="mSystems">
        <title>Genome- and Community-Level Interaction Insights into Carbon Utilization and Element Cycling Functions of Hydrothermarchaeota in Hydrothermal Sediment.</title>
        <authorList>
            <person name="Zhou Z."/>
            <person name="Liu Y."/>
            <person name="Xu W."/>
            <person name="Pan J."/>
            <person name="Luo Z.H."/>
            <person name="Li M."/>
        </authorList>
    </citation>
    <scope>NUCLEOTIDE SEQUENCE [LARGE SCALE GENOMIC DNA]</scope>
    <source>
        <strain evidence="2">SpSt-794</strain>
    </source>
</reference>